<dbReference type="PANTHER" id="PTHR30346">
    <property type="entry name" value="TRANSCRIPTIONAL DUAL REGULATOR HCAR-RELATED"/>
    <property type="match status" value="1"/>
</dbReference>
<dbReference type="InterPro" id="IPR000847">
    <property type="entry name" value="LysR_HTH_N"/>
</dbReference>
<evidence type="ECO:0000256" key="3">
    <source>
        <dbReference type="ARBA" id="ARBA00023125"/>
    </source>
</evidence>
<evidence type="ECO:0000313" key="8">
    <source>
        <dbReference type="EMBL" id="WXG68840.1"/>
    </source>
</evidence>
<gene>
    <name evidence="8" type="ORF">WDS16_27285</name>
</gene>
<reference evidence="8 9" key="1">
    <citation type="submission" date="2024-03" db="EMBL/GenBank/DDBJ databases">
        <title>Natural products discovery in diverse microorganisms through a two-stage MS feature dereplication strategy.</title>
        <authorList>
            <person name="Zhang R."/>
        </authorList>
    </citation>
    <scope>NUCLEOTIDE SEQUENCE [LARGE SCALE GENOMIC DNA]</scope>
    <source>
        <strain evidence="8 9">18930</strain>
    </source>
</reference>
<comment type="similarity">
    <text evidence="1">Belongs to the LysR transcriptional regulatory family.</text>
</comment>
<evidence type="ECO:0000256" key="6">
    <source>
        <dbReference type="SAM" id="MobiDB-lite"/>
    </source>
</evidence>
<dbReference type="PROSITE" id="PS50931">
    <property type="entry name" value="HTH_LYSR"/>
    <property type="match status" value="1"/>
</dbReference>
<protein>
    <submittedName>
        <fullName evidence="8">LysR substrate-binding domain-containing protein</fullName>
    </submittedName>
</protein>
<dbReference type="InterPro" id="IPR036390">
    <property type="entry name" value="WH_DNA-bd_sf"/>
</dbReference>
<dbReference type="CDD" id="cd08414">
    <property type="entry name" value="PBP2_LTTR_aromatics_like"/>
    <property type="match status" value="1"/>
</dbReference>
<accession>A0ABZ2PKP3</accession>
<evidence type="ECO:0000256" key="1">
    <source>
        <dbReference type="ARBA" id="ARBA00009437"/>
    </source>
</evidence>
<keyword evidence="3" id="KW-0238">DNA-binding</keyword>
<dbReference type="Gene3D" id="3.40.190.10">
    <property type="entry name" value="Periplasmic binding protein-like II"/>
    <property type="match status" value="2"/>
</dbReference>
<feature type="domain" description="HTH lysR-type" evidence="7">
    <location>
        <begin position="1"/>
        <end position="58"/>
    </location>
</feature>
<dbReference type="RefSeq" id="WP_338889293.1">
    <property type="nucleotide sequence ID" value="NZ_CP147846.1"/>
</dbReference>
<dbReference type="PANTHER" id="PTHR30346:SF0">
    <property type="entry name" value="HCA OPERON TRANSCRIPTIONAL ACTIVATOR HCAR"/>
    <property type="match status" value="1"/>
</dbReference>
<evidence type="ECO:0000259" key="7">
    <source>
        <dbReference type="PROSITE" id="PS50931"/>
    </source>
</evidence>
<sequence length="354" mass="38373">MDVEQLRAFLAVAEELHFGRAAARLHVAQPPLSRTIKQLEKHLGATLFDRNTRSVKLTASGKALIDPARAVLEAMRTAENAVVSADGGETGLVRIAFAGVSTHRMVARLARLVRSQHPGIELELSSQNFAQPAMKRLLSGDTDIALGRWDVIPSTVESQVVMPDHLVVAFADTHPLADARHIGIEQLAQEHFVSLPLHEGSVLPDRLRRLADAHGFVPDVVQIAPDTQTALALVSAEVGCHLTLASVADNVTDPHLMFIQLRDSAPGVNMLAAWRKDSTNPALRAVLRQVVGLRERYGTVSGHHVEPAGQDPIRTEMQVPVLPIGTATSRDMGYQDQSPRFKASQMPTTIPEGP</sequence>
<dbReference type="EMBL" id="CP147846">
    <property type="protein sequence ID" value="WXG68840.1"/>
    <property type="molecule type" value="Genomic_DNA"/>
</dbReference>
<evidence type="ECO:0000256" key="4">
    <source>
        <dbReference type="ARBA" id="ARBA00023159"/>
    </source>
</evidence>
<keyword evidence="9" id="KW-1185">Reference proteome</keyword>
<name>A0ABZ2PKP3_9NOCA</name>
<feature type="region of interest" description="Disordered" evidence="6">
    <location>
        <begin position="329"/>
        <end position="354"/>
    </location>
</feature>
<dbReference type="Proteomes" id="UP001432000">
    <property type="component" value="Chromosome"/>
</dbReference>
<organism evidence="8 9">
    <name type="scientific">Rhodococcus sovatensis</name>
    <dbReference type="NCBI Taxonomy" id="1805840"/>
    <lineage>
        <taxon>Bacteria</taxon>
        <taxon>Bacillati</taxon>
        <taxon>Actinomycetota</taxon>
        <taxon>Actinomycetes</taxon>
        <taxon>Mycobacteriales</taxon>
        <taxon>Nocardiaceae</taxon>
        <taxon>Rhodococcus</taxon>
    </lineage>
</organism>
<dbReference type="Pfam" id="PF00126">
    <property type="entry name" value="HTH_1"/>
    <property type="match status" value="1"/>
</dbReference>
<evidence type="ECO:0000256" key="2">
    <source>
        <dbReference type="ARBA" id="ARBA00023015"/>
    </source>
</evidence>
<dbReference type="Gene3D" id="1.10.10.10">
    <property type="entry name" value="Winged helix-like DNA-binding domain superfamily/Winged helix DNA-binding domain"/>
    <property type="match status" value="1"/>
</dbReference>
<dbReference type="Pfam" id="PF03466">
    <property type="entry name" value="LysR_substrate"/>
    <property type="match status" value="1"/>
</dbReference>
<dbReference type="SUPFAM" id="SSF53850">
    <property type="entry name" value="Periplasmic binding protein-like II"/>
    <property type="match status" value="1"/>
</dbReference>
<keyword evidence="4" id="KW-0010">Activator</keyword>
<dbReference type="InterPro" id="IPR005119">
    <property type="entry name" value="LysR_subst-bd"/>
</dbReference>
<evidence type="ECO:0000313" key="9">
    <source>
        <dbReference type="Proteomes" id="UP001432000"/>
    </source>
</evidence>
<keyword evidence="2" id="KW-0805">Transcription regulation</keyword>
<proteinExistence type="inferred from homology"/>
<dbReference type="InterPro" id="IPR036388">
    <property type="entry name" value="WH-like_DNA-bd_sf"/>
</dbReference>
<evidence type="ECO:0000256" key="5">
    <source>
        <dbReference type="ARBA" id="ARBA00023163"/>
    </source>
</evidence>
<dbReference type="SUPFAM" id="SSF46785">
    <property type="entry name" value="Winged helix' DNA-binding domain"/>
    <property type="match status" value="1"/>
</dbReference>
<keyword evidence="5" id="KW-0804">Transcription</keyword>
<dbReference type="PRINTS" id="PR00039">
    <property type="entry name" value="HTHLYSR"/>
</dbReference>